<dbReference type="Pfam" id="PF07885">
    <property type="entry name" value="Ion_trans_2"/>
    <property type="match status" value="2"/>
</dbReference>
<dbReference type="GO" id="GO:0030322">
    <property type="term" value="P:stabilization of membrane potential"/>
    <property type="evidence" value="ECO:0007669"/>
    <property type="project" value="TreeGrafter"/>
</dbReference>
<evidence type="ECO:0000256" key="3">
    <source>
        <dbReference type="ARBA" id="ARBA00022692"/>
    </source>
</evidence>
<keyword evidence="12" id="KW-1185">Reference proteome</keyword>
<feature type="transmembrane region" description="Helical" evidence="9">
    <location>
        <begin position="123"/>
        <end position="146"/>
    </location>
</feature>
<keyword evidence="7" id="KW-0407">Ion channel</keyword>
<feature type="compositionally biased region" description="Polar residues" evidence="8">
    <location>
        <begin position="698"/>
        <end position="713"/>
    </location>
</feature>
<dbReference type="Proteomes" id="UP000284842">
    <property type="component" value="Unassembled WGS sequence"/>
</dbReference>
<feature type="transmembrane region" description="Helical" evidence="9">
    <location>
        <begin position="297"/>
        <end position="319"/>
    </location>
</feature>
<dbReference type="GO" id="GO:0022841">
    <property type="term" value="F:potassium ion leak channel activity"/>
    <property type="evidence" value="ECO:0007669"/>
    <property type="project" value="TreeGrafter"/>
</dbReference>
<evidence type="ECO:0000256" key="8">
    <source>
        <dbReference type="SAM" id="MobiDB-lite"/>
    </source>
</evidence>
<keyword evidence="2" id="KW-0813">Transport</keyword>
<dbReference type="InterPro" id="IPR003280">
    <property type="entry name" value="2pore_dom_K_chnl"/>
</dbReference>
<comment type="caution">
    <text evidence="11">The sequence shown here is derived from an EMBL/GenBank/DDBJ whole genome shotgun (WGS) entry which is preliminary data.</text>
</comment>
<name>A0A409YAN4_9AGAR</name>
<keyword evidence="6 9" id="KW-0472">Membrane</keyword>
<feature type="domain" description="Potassium channel" evidence="10">
    <location>
        <begin position="430"/>
        <end position="505"/>
    </location>
</feature>
<sequence length="774" mass="87142">MPQNSSPTFGEYTQALLHIVNMTAKPQLDDADPEISKQHGGIYQPTFWWFTETAFPLIAGTFGPVANLFSVCALVWTWRVQVPDGGRVPDPAWLTVLNSCSLAVSFVANIVLLLNFARRIPYLIAQIITISFWYLACILLVIPIALTHIPSIHPDPSAPLPETITRHPLQTAVSEILPEVQRRDIPTSEMAYSQEYYYGLISCIHYAVIATLLLWNVLGAYKFKAYPPSFATLTASQRTLMLQTMAFVLYLALGGGVFSRIQAWGFSNAIYWADYTLLTIGLGSDFPVTTVQGRIVVVPYAAFGICFLGLVIGSVRGLVVERAKYKFSRRYLGKARSRLGGELRKDQEAALAGQPIHVDLASKLWHRYTVRKTIMFLWTMTLGPRTVPLKIKKEVLHPWHRAEFDLMRLIESTAEKRQRFTSISVAFLAFLLVWLVGAVVFWVCEHKSQDWTYPTSLYFTYTTLLTVGYGDYYPTSPSGKPFFVAWSLIAVPTMTVFIGTLADTLGAVVRDTSIWIGRWTILPERRPQPTPTRATFRSHSVIMRHKYMAHNHANPSTVSQEGATAESSSSPPQAQITHIEDVTTSNTASPVSAPKSVNTHSHHHSLNPTSDDVCLDWYGRHSDTRQTLAFELSRAVGDLSNDLGQRPPKKYSWDEWVYFLELLHKWPFLESTATDPPTFDGGQSEGVDLRTGVHAAASASQQIATKPGTQPTASRELKKSRSFEVRRQREADEHQWTWLNDNGPLFSKLSETEWLIERVCWRLEEVLDFSYTES</sequence>
<feature type="region of interest" description="Disordered" evidence="8">
    <location>
        <begin position="695"/>
        <end position="721"/>
    </location>
</feature>
<dbReference type="GO" id="GO:0005886">
    <property type="term" value="C:plasma membrane"/>
    <property type="evidence" value="ECO:0007669"/>
    <property type="project" value="TreeGrafter"/>
</dbReference>
<organism evidence="11 12">
    <name type="scientific">Panaeolus cyanescens</name>
    <dbReference type="NCBI Taxonomy" id="181874"/>
    <lineage>
        <taxon>Eukaryota</taxon>
        <taxon>Fungi</taxon>
        <taxon>Dikarya</taxon>
        <taxon>Basidiomycota</taxon>
        <taxon>Agaricomycotina</taxon>
        <taxon>Agaricomycetes</taxon>
        <taxon>Agaricomycetidae</taxon>
        <taxon>Agaricales</taxon>
        <taxon>Agaricineae</taxon>
        <taxon>Galeropsidaceae</taxon>
        <taxon>Panaeolus</taxon>
    </lineage>
</organism>
<keyword evidence="4 9" id="KW-1133">Transmembrane helix</keyword>
<feature type="transmembrane region" description="Helical" evidence="9">
    <location>
        <begin position="425"/>
        <end position="443"/>
    </location>
</feature>
<dbReference type="STRING" id="181874.A0A409YAN4"/>
<dbReference type="InterPro" id="IPR013099">
    <property type="entry name" value="K_chnl_dom"/>
</dbReference>
<dbReference type="OrthoDB" id="297496at2759"/>
<feature type="transmembrane region" description="Helical" evidence="9">
    <location>
        <begin position="239"/>
        <end position="258"/>
    </location>
</feature>
<evidence type="ECO:0000259" key="10">
    <source>
        <dbReference type="Pfam" id="PF07885"/>
    </source>
</evidence>
<keyword evidence="3 9" id="KW-0812">Transmembrane</keyword>
<gene>
    <name evidence="11" type="ORF">CVT24_009012</name>
</gene>
<dbReference type="InParanoid" id="A0A409YAN4"/>
<evidence type="ECO:0000256" key="2">
    <source>
        <dbReference type="ARBA" id="ARBA00022448"/>
    </source>
</evidence>
<feature type="transmembrane region" description="Helical" evidence="9">
    <location>
        <begin position="96"/>
        <end position="116"/>
    </location>
</feature>
<keyword evidence="5" id="KW-0406">Ion transport</keyword>
<accession>A0A409YAN4</accession>
<feature type="domain" description="Potassium channel" evidence="10">
    <location>
        <begin position="247"/>
        <end position="316"/>
    </location>
</feature>
<evidence type="ECO:0000313" key="12">
    <source>
        <dbReference type="Proteomes" id="UP000284842"/>
    </source>
</evidence>
<feature type="transmembrane region" description="Helical" evidence="9">
    <location>
        <begin position="54"/>
        <end position="76"/>
    </location>
</feature>
<dbReference type="AlphaFoldDB" id="A0A409YAN4"/>
<dbReference type="GO" id="GO:0015271">
    <property type="term" value="F:outward rectifier potassium channel activity"/>
    <property type="evidence" value="ECO:0007669"/>
    <property type="project" value="TreeGrafter"/>
</dbReference>
<dbReference type="PANTHER" id="PTHR11003">
    <property type="entry name" value="POTASSIUM CHANNEL, SUBFAMILY K"/>
    <property type="match status" value="1"/>
</dbReference>
<feature type="compositionally biased region" description="Polar residues" evidence="8">
    <location>
        <begin position="554"/>
        <end position="599"/>
    </location>
</feature>
<feature type="transmembrane region" description="Helical" evidence="9">
    <location>
        <begin position="483"/>
        <end position="509"/>
    </location>
</feature>
<evidence type="ECO:0000256" key="6">
    <source>
        <dbReference type="ARBA" id="ARBA00023136"/>
    </source>
</evidence>
<dbReference type="SUPFAM" id="SSF81324">
    <property type="entry name" value="Voltage-gated potassium channels"/>
    <property type="match status" value="2"/>
</dbReference>
<evidence type="ECO:0000256" key="5">
    <source>
        <dbReference type="ARBA" id="ARBA00023065"/>
    </source>
</evidence>
<comment type="subcellular location">
    <subcellularLocation>
        <location evidence="1">Membrane</location>
        <topology evidence="1">Multi-pass membrane protein</topology>
    </subcellularLocation>
</comment>
<feature type="transmembrane region" description="Helical" evidence="9">
    <location>
        <begin position="196"/>
        <end position="218"/>
    </location>
</feature>
<dbReference type="PANTHER" id="PTHR11003:SF342">
    <property type="entry name" value="OUTWARD-RECTIFIER POTASSIUM CHANNEL TOK1"/>
    <property type="match status" value="1"/>
</dbReference>
<evidence type="ECO:0000313" key="11">
    <source>
        <dbReference type="EMBL" id="PPR00059.1"/>
    </source>
</evidence>
<protein>
    <recommendedName>
        <fullName evidence="10">Potassium channel domain-containing protein</fullName>
    </recommendedName>
</protein>
<dbReference type="Gene3D" id="1.10.287.70">
    <property type="match status" value="2"/>
</dbReference>
<feature type="region of interest" description="Disordered" evidence="8">
    <location>
        <begin position="554"/>
        <end position="606"/>
    </location>
</feature>
<evidence type="ECO:0000256" key="7">
    <source>
        <dbReference type="ARBA" id="ARBA00023303"/>
    </source>
</evidence>
<dbReference type="EMBL" id="NHTK01001336">
    <property type="protein sequence ID" value="PPR00059.1"/>
    <property type="molecule type" value="Genomic_DNA"/>
</dbReference>
<evidence type="ECO:0000256" key="1">
    <source>
        <dbReference type="ARBA" id="ARBA00004141"/>
    </source>
</evidence>
<evidence type="ECO:0000256" key="9">
    <source>
        <dbReference type="SAM" id="Phobius"/>
    </source>
</evidence>
<reference evidence="11 12" key="1">
    <citation type="journal article" date="2018" name="Evol. Lett.">
        <title>Horizontal gene cluster transfer increased hallucinogenic mushroom diversity.</title>
        <authorList>
            <person name="Reynolds H.T."/>
            <person name="Vijayakumar V."/>
            <person name="Gluck-Thaler E."/>
            <person name="Korotkin H.B."/>
            <person name="Matheny P.B."/>
            <person name="Slot J.C."/>
        </authorList>
    </citation>
    <scope>NUCLEOTIDE SEQUENCE [LARGE SCALE GENOMIC DNA]</scope>
    <source>
        <strain evidence="11 12">2629</strain>
    </source>
</reference>
<proteinExistence type="predicted"/>
<evidence type="ECO:0000256" key="4">
    <source>
        <dbReference type="ARBA" id="ARBA00022989"/>
    </source>
</evidence>